<feature type="transmembrane region" description="Helical" evidence="1">
    <location>
        <begin position="102"/>
        <end position="126"/>
    </location>
</feature>
<organism evidence="2">
    <name type="scientific">uncultured marine group II/III euryarchaeote KM3_176_C10</name>
    <dbReference type="NCBI Taxonomy" id="1457934"/>
    <lineage>
        <taxon>Archaea</taxon>
        <taxon>Methanobacteriati</taxon>
        <taxon>Methanobacteriota</taxon>
        <taxon>environmental samples</taxon>
    </lineage>
</organism>
<evidence type="ECO:0000313" key="2">
    <source>
        <dbReference type="EMBL" id="AIF04728.1"/>
    </source>
</evidence>
<feature type="transmembrane region" description="Helical" evidence="1">
    <location>
        <begin position="73"/>
        <end position="90"/>
    </location>
</feature>
<evidence type="ECO:0000256" key="1">
    <source>
        <dbReference type="SAM" id="Phobius"/>
    </source>
</evidence>
<keyword evidence="1" id="KW-0812">Transmembrane</keyword>
<name>A0A075GSI9_9EURY</name>
<accession>A0A075GSI9</accession>
<keyword evidence="1" id="KW-0472">Membrane</keyword>
<sequence length="142" mass="16184">MVWRLSNSIDRGTNNRWTQNVQAGGVSVSEGFSERVRERLHKKLENSPTWHTPFQVVLVVLSEITGGVGPWGALRPLIATGLAIVPFLFLGQHFNRQHSKAFDWFALQIPLLFCLLWPLIWLWSIFDAYQTAMLSVTKTYSA</sequence>
<dbReference type="AlphaFoldDB" id="A0A075GSI9"/>
<proteinExistence type="predicted"/>
<reference evidence="2" key="1">
    <citation type="journal article" date="2014" name="Genome Biol. Evol.">
        <title>Pangenome evidence for extensive interdomain horizontal transfer affecting lineage core and shell genes in uncultured planktonic thaumarchaeota and euryarchaeota.</title>
        <authorList>
            <person name="Deschamps P."/>
            <person name="Zivanovic Y."/>
            <person name="Moreira D."/>
            <person name="Rodriguez-Valera F."/>
            <person name="Lopez-Garcia P."/>
        </authorList>
    </citation>
    <scope>NUCLEOTIDE SEQUENCE</scope>
</reference>
<keyword evidence="1" id="KW-1133">Transmembrane helix</keyword>
<dbReference type="EMBL" id="KF900716">
    <property type="protein sequence ID" value="AIF04728.1"/>
    <property type="molecule type" value="Genomic_DNA"/>
</dbReference>
<protein>
    <submittedName>
        <fullName evidence="2">Uncharacterized protein</fullName>
    </submittedName>
</protein>